<evidence type="ECO:0000313" key="1">
    <source>
        <dbReference type="EMBL" id="RMY11648.1"/>
    </source>
</evidence>
<dbReference type="EMBL" id="QWIK01000165">
    <property type="protein sequence ID" value="RMY11648.1"/>
    <property type="molecule type" value="Genomic_DNA"/>
</dbReference>
<dbReference type="Proteomes" id="UP000282582">
    <property type="component" value="Unassembled WGS sequence"/>
</dbReference>
<protein>
    <submittedName>
        <fullName evidence="1">Uncharacterized protein</fullName>
    </submittedName>
</protein>
<comment type="caution">
    <text evidence="1">The sequence shown here is derived from an EMBL/GenBank/DDBJ whole genome shotgun (WGS) entry which is preliminary data.</text>
</comment>
<reference evidence="1 2" key="1">
    <citation type="journal article" date="2018" name="BMC Genomics">
        <title>Genomic evidence for intraspecific hybridization in a clonal and extremely halotolerant yeast.</title>
        <authorList>
            <person name="Gostincar C."/>
            <person name="Stajich J.E."/>
            <person name="Zupancic J."/>
            <person name="Zalar P."/>
            <person name="Gunde-Cimerman N."/>
        </authorList>
    </citation>
    <scope>NUCLEOTIDE SEQUENCE [LARGE SCALE GENOMIC DNA]</scope>
    <source>
        <strain evidence="1 2">EXF-6654</strain>
    </source>
</reference>
<sequence length="156" mass="17523">DFGNDDPACRELCPPVFGAKGKFVDDVLRPEESEPEWTAVECRIWLDWRNFLSSFETLQREIVAELERRQGVKYDALPFDADAEVTAAKQKWTAEEDMNSTYVTVLAVVLLPEHGTAFQAAAKPPIMEKMDSITSLLMSVATVVKQWVRGIDSVEA</sequence>
<dbReference type="VEuPathDB" id="FungiDB:BTJ68_12760"/>
<feature type="non-terminal residue" evidence="1">
    <location>
        <position position="1"/>
    </location>
</feature>
<accession>A0A3M6Z8J3</accession>
<organism evidence="1 2">
    <name type="scientific">Hortaea werneckii</name>
    <name type="common">Black yeast</name>
    <name type="synonym">Cladosporium werneckii</name>
    <dbReference type="NCBI Taxonomy" id="91943"/>
    <lineage>
        <taxon>Eukaryota</taxon>
        <taxon>Fungi</taxon>
        <taxon>Dikarya</taxon>
        <taxon>Ascomycota</taxon>
        <taxon>Pezizomycotina</taxon>
        <taxon>Dothideomycetes</taxon>
        <taxon>Dothideomycetidae</taxon>
        <taxon>Mycosphaerellales</taxon>
        <taxon>Teratosphaeriaceae</taxon>
        <taxon>Hortaea</taxon>
    </lineage>
</organism>
<gene>
    <name evidence="1" type="ORF">D0868_03024</name>
</gene>
<name>A0A3M6Z8J3_HORWE</name>
<evidence type="ECO:0000313" key="2">
    <source>
        <dbReference type="Proteomes" id="UP000282582"/>
    </source>
</evidence>
<dbReference type="AlphaFoldDB" id="A0A3M6Z8J3"/>
<proteinExistence type="predicted"/>